<evidence type="ECO:0000313" key="2">
    <source>
        <dbReference type="EMBL" id="GJS83912.1"/>
    </source>
</evidence>
<feature type="compositionally biased region" description="Basic and acidic residues" evidence="1">
    <location>
        <begin position="298"/>
        <end position="307"/>
    </location>
</feature>
<name>A0ABQ4Z235_9ASTR</name>
<dbReference type="PANTHER" id="PTHR10775:SF182">
    <property type="entry name" value="TRANSPOSON, EN_SPM-LIKE, TRANSPOSASE-ASSOCIATED DOMAIN PROTEIN-RELATED"/>
    <property type="match status" value="1"/>
</dbReference>
<protein>
    <submittedName>
        <fullName evidence="2">Uncharacterized protein</fullName>
    </submittedName>
</protein>
<feature type="region of interest" description="Disordered" evidence="1">
    <location>
        <begin position="297"/>
        <end position="317"/>
    </location>
</feature>
<dbReference type="PANTHER" id="PTHR10775">
    <property type="entry name" value="OS08G0208400 PROTEIN"/>
    <property type="match status" value="1"/>
</dbReference>
<proteinExistence type="predicted"/>
<reference evidence="2" key="1">
    <citation type="journal article" date="2022" name="Int. J. Mol. Sci.">
        <title>Draft Genome of Tanacetum Coccineum: Genomic Comparison of Closely Related Tanacetum-Family Plants.</title>
        <authorList>
            <person name="Yamashiro T."/>
            <person name="Shiraishi A."/>
            <person name="Nakayama K."/>
            <person name="Satake H."/>
        </authorList>
    </citation>
    <scope>NUCLEOTIDE SEQUENCE</scope>
</reference>
<dbReference type="Proteomes" id="UP001151760">
    <property type="component" value="Unassembled WGS sequence"/>
</dbReference>
<dbReference type="EMBL" id="BQNB010010935">
    <property type="protein sequence ID" value="GJS83912.1"/>
    <property type="molecule type" value="Genomic_DNA"/>
</dbReference>
<dbReference type="Pfam" id="PF02992">
    <property type="entry name" value="Transposase_21"/>
    <property type="match status" value="1"/>
</dbReference>
<gene>
    <name evidence="2" type="ORF">Tco_0750453</name>
</gene>
<dbReference type="InterPro" id="IPR004242">
    <property type="entry name" value="Transposase_21"/>
</dbReference>
<organism evidence="2 3">
    <name type="scientific">Tanacetum coccineum</name>
    <dbReference type="NCBI Taxonomy" id="301880"/>
    <lineage>
        <taxon>Eukaryota</taxon>
        <taxon>Viridiplantae</taxon>
        <taxon>Streptophyta</taxon>
        <taxon>Embryophyta</taxon>
        <taxon>Tracheophyta</taxon>
        <taxon>Spermatophyta</taxon>
        <taxon>Magnoliopsida</taxon>
        <taxon>eudicotyledons</taxon>
        <taxon>Gunneridae</taxon>
        <taxon>Pentapetalae</taxon>
        <taxon>asterids</taxon>
        <taxon>campanulids</taxon>
        <taxon>Asterales</taxon>
        <taxon>Asteraceae</taxon>
        <taxon>Asteroideae</taxon>
        <taxon>Anthemideae</taxon>
        <taxon>Anthemidinae</taxon>
        <taxon>Tanacetum</taxon>
    </lineage>
</organism>
<comment type="caution">
    <text evidence="2">The sequence shown here is derived from an EMBL/GenBank/DDBJ whole genome shotgun (WGS) entry which is preliminary data.</text>
</comment>
<sequence>MKTYGKLRHVADSPQWRKIDNMFENFGNEIANLRFDLSSDGINPFGNMSSRHSTWPVVLCVYNLPPWLCMKHKDLMMSLLIQGSKQRGNDIDVYLAPLIDDMKTLWQSGVDVYNSYNKEMFRFRAIIFCTINDFPAYDNLSGYSTKGLLLNIHGKIKDEVNVRKDMVLMGIRLELSRVENDQKRTYLPLACYTMSKAEKHNFVNDYMISSVTNKKILGNVVTISRHFMIIRHEFPHNSVDFDNHQRMEHNLTQLCDIHPMPDDIKVLARCISIWKAHPAGNPNNVWSLHQDPQVTDIAQKDKNEAKRTKSSTGMERV</sequence>
<reference evidence="2" key="2">
    <citation type="submission" date="2022-01" db="EMBL/GenBank/DDBJ databases">
        <authorList>
            <person name="Yamashiro T."/>
            <person name="Shiraishi A."/>
            <person name="Satake H."/>
            <person name="Nakayama K."/>
        </authorList>
    </citation>
    <scope>NUCLEOTIDE SEQUENCE</scope>
</reference>
<accession>A0ABQ4Z235</accession>
<evidence type="ECO:0000256" key="1">
    <source>
        <dbReference type="SAM" id="MobiDB-lite"/>
    </source>
</evidence>
<evidence type="ECO:0000313" key="3">
    <source>
        <dbReference type="Proteomes" id="UP001151760"/>
    </source>
</evidence>
<keyword evidence="3" id="KW-1185">Reference proteome</keyword>